<dbReference type="RefSeq" id="WP_093260995.1">
    <property type="nucleotide sequence ID" value="NZ_FNKK01000002.1"/>
</dbReference>
<proteinExistence type="predicted"/>
<dbReference type="GO" id="GO:0016787">
    <property type="term" value="F:hydrolase activity"/>
    <property type="evidence" value="ECO:0007669"/>
    <property type="project" value="UniProtKB-KW"/>
</dbReference>
<dbReference type="InterPro" id="IPR023214">
    <property type="entry name" value="HAD_sf"/>
</dbReference>
<dbReference type="Pfam" id="PF00702">
    <property type="entry name" value="Hydrolase"/>
    <property type="match status" value="1"/>
</dbReference>
<keyword evidence="1" id="KW-0378">Hydrolase</keyword>
<accession>A0A1H1H4F6</accession>
<dbReference type="InterPro" id="IPR036412">
    <property type="entry name" value="HAD-like_sf"/>
</dbReference>
<dbReference type="InterPro" id="IPR006439">
    <property type="entry name" value="HAD-SF_hydro_IA"/>
</dbReference>
<dbReference type="NCBIfam" id="TIGR01549">
    <property type="entry name" value="HAD-SF-IA-v1"/>
    <property type="match status" value="1"/>
</dbReference>
<evidence type="ECO:0000313" key="2">
    <source>
        <dbReference type="Proteomes" id="UP000217103"/>
    </source>
</evidence>
<dbReference type="Proteomes" id="UP000217103">
    <property type="component" value="Unassembled WGS sequence"/>
</dbReference>
<dbReference type="SFLD" id="SFLDS00003">
    <property type="entry name" value="Haloacid_Dehalogenase"/>
    <property type="match status" value="1"/>
</dbReference>
<dbReference type="NCBIfam" id="TIGR01509">
    <property type="entry name" value="HAD-SF-IA-v3"/>
    <property type="match status" value="1"/>
</dbReference>
<reference evidence="1 2" key="1">
    <citation type="submission" date="2016-10" db="EMBL/GenBank/DDBJ databases">
        <authorList>
            <person name="de Groot N.N."/>
        </authorList>
    </citation>
    <scope>NUCLEOTIDE SEQUENCE [LARGE SCALE GENOMIC DNA]</scope>
    <source>
        <strain evidence="1 2">DSM 43794</strain>
    </source>
</reference>
<dbReference type="CDD" id="cd02603">
    <property type="entry name" value="HAD_sEH-N_like"/>
    <property type="match status" value="1"/>
</dbReference>
<dbReference type="SFLD" id="SFLDG01129">
    <property type="entry name" value="C1.5:_HAD__Beta-PGM__Phosphata"/>
    <property type="match status" value="1"/>
</dbReference>
<protein>
    <submittedName>
        <fullName evidence="1">Putative hydrolase of the HAD superfamily</fullName>
    </submittedName>
</protein>
<dbReference type="STRING" id="35622.SAMN04489764_4031"/>
<dbReference type="Gene3D" id="3.40.50.1000">
    <property type="entry name" value="HAD superfamily/HAD-like"/>
    <property type="match status" value="1"/>
</dbReference>
<dbReference type="PANTHER" id="PTHR43611:SF3">
    <property type="entry name" value="FLAVIN MONONUCLEOTIDE HYDROLASE 1, CHLOROPLATIC"/>
    <property type="match status" value="1"/>
</dbReference>
<dbReference type="EMBL" id="FNKK01000002">
    <property type="protein sequence ID" value="SDR19988.1"/>
    <property type="molecule type" value="Genomic_DNA"/>
</dbReference>
<keyword evidence="2" id="KW-1185">Reference proteome</keyword>
<dbReference type="PRINTS" id="PR00413">
    <property type="entry name" value="HADHALOGNASE"/>
</dbReference>
<dbReference type="PANTHER" id="PTHR43611">
    <property type="entry name" value="ALPHA-D-GLUCOSE 1-PHOSPHATE PHOSPHATASE"/>
    <property type="match status" value="1"/>
</dbReference>
<name>A0A1H1H4F6_9ACTN</name>
<sequence>MTWILVDYGGVISHQPPQEAAAPLAQALDVEPERFWQTYWRHRDAYDRAELDATTYWSRVCADIGKDLDPHLLDSLIALDLNAWTYLNRHTLKTLTELAERGIPLALLSNAPTELARLIDTRPWATLFRYRFFSADLRLSKPDPRIYRQVCERLPARPQDVLFIDDRPDNIRAAEETGIRTLLFTDAPQLRADLTAYLQPAGS</sequence>
<dbReference type="OrthoDB" id="9797415at2"/>
<organism evidence="1 2">
    <name type="scientific">Thermostaphylospora chromogena</name>
    <dbReference type="NCBI Taxonomy" id="35622"/>
    <lineage>
        <taxon>Bacteria</taxon>
        <taxon>Bacillati</taxon>
        <taxon>Actinomycetota</taxon>
        <taxon>Actinomycetes</taxon>
        <taxon>Streptosporangiales</taxon>
        <taxon>Thermomonosporaceae</taxon>
        <taxon>Thermostaphylospora</taxon>
    </lineage>
</organism>
<evidence type="ECO:0000313" key="1">
    <source>
        <dbReference type="EMBL" id="SDR19988.1"/>
    </source>
</evidence>
<dbReference type="AlphaFoldDB" id="A0A1H1H4F6"/>
<gene>
    <name evidence="1" type="ORF">SAMN04489764_4031</name>
</gene>
<dbReference type="SUPFAM" id="SSF56784">
    <property type="entry name" value="HAD-like"/>
    <property type="match status" value="1"/>
</dbReference>